<evidence type="ECO:0000256" key="6">
    <source>
        <dbReference type="ARBA" id="ARBA00022840"/>
    </source>
</evidence>
<evidence type="ECO:0000256" key="9">
    <source>
        <dbReference type="PROSITE-ProRule" id="PRU10141"/>
    </source>
</evidence>
<dbReference type="EMBL" id="QRVA01000043">
    <property type="protein sequence ID" value="RGS12012.1"/>
    <property type="molecule type" value="Genomic_DNA"/>
</dbReference>
<dbReference type="AlphaFoldDB" id="A0A3E5DY37"/>
<dbReference type="InterPro" id="IPR017441">
    <property type="entry name" value="Protein_kinase_ATP_BS"/>
</dbReference>
<dbReference type="GO" id="GO:0005524">
    <property type="term" value="F:ATP binding"/>
    <property type="evidence" value="ECO:0007669"/>
    <property type="project" value="UniProtKB-UniRule"/>
</dbReference>
<dbReference type="InterPro" id="IPR008271">
    <property type="entry name" value="Ser/Thr_kinase_AS"/>
</dbReference>
<dbReference type="CDD" id="cd14014">
    <property type="entry name" value="STKc_PknB_like"/>
    <property type="match status" value="1"/>
</dbReference>
<evidence type="ECO:0000259" key="10">
    <source>
        <dbReference type="PROSITE" id="PS50011"/>
    </source>
</evidence>
<dbReference type="GO" id="GO:0004674">
    <property type="term" value="F:protein serine/threonine kinase activity"/>
    <property type="evidence" value="ECO:0007669"/>
    <property type="project" value="TreeGrafter"/>
</dbReference>
<dbReference type="PROSITE" id="PS52015">
    <property type="entry name" value="TONB_CTD"/>
    <property type="match status" value="1"/>
</dbReference>
<dbReference type="FunFam" id="3.30.1150.10:FF:000002">
    <property type="entry name" value="Energy transducer TonB"/>
    <property type="match status" value="1"/>
</dbReference>
<keyword evidence="7" id="KW-1133">Transmembrane helix</keyword>
<dbReference type="InterPro" id="IPR037682">
    <property type="entry name" value="TonB_C"/>
</dbReference>
<feature type="binding site" evidence="9">
    <location>
        <position position="54"/>
    </location>
    <ligand>
        <name>ATP</name>
        <dbReference type="ChEBI" id="CHEBI:30616"/>
    </ligand>
</feature>
<dbReference type="SUPFAM" id="SSF74653">
    <property type="entry name" value="TolA/TonB C-terminal domain"/>
    <property type="match status" value="1"/>
</dbReference>
<dbReference type="Gene3D" id="3.30.1150.10">
    <property type="match status" value="1"/>
</dbReference>
<evidence type="ECO:0000256" key="8">
    <source>
        <dbReference type="ARBA" id="ARBA00023136"/>
    </source>
</evidence>
<comment type="subcellular location">
    <subcellularLocation>
        <location evidence="1">Membrane</location>
        <topology evidence="1">Single-pass membrane protein</topology>
    </subcellularLocation>
</comment>
<dbReference type="GO" id="GO:0016020">
    <property type="term" value="C:membrane"/>
    <property type="evidence" value="ECO:0007669"/>
    <property type="project" value="UniProtKB-SubCell"/>
</dbReference>
<dbReference type="SUPFAM" id="SSF56112">
    <property type="entry name" value="Protein kinase-like (PK-like)"/>
    <property type="match status" value="1"/>
</dbReference>
<dbReference type="Pfam" id="PF00069">
    <property type="entry name" value="Pkinase"/>
    <property type="match status" value="1"/>
</dbReference>
<evidence type="ECO:0000313" key="12">
    <source>
        <dbReference type="EMBL" id="RGS12012.1"/>
    </source>
</evidence>
<evidence type="ECO:0000259" key="11">
    <source>
        <dbReference type="PROSITE" id="PS52015"/>
    </source>
</evidence>
<dbReference type="SMART" id="SM00220">
    <property type="entry name" value="S_TKc"/>
    <property type="match status" value="1"/>
</dbReference>
<evidence type="ECO:0000256" key="4">
    <source>
        <dbReference type="ARBA" id="ARBA00022741"/>
    </source>
</evidence>
<dbReference type="PROSITE" id="PS50011">
    <property type="entry name" value="PROTEIN_KINASE_DOM"/>
    <property type="match status" value="1"/>
</dbReference>
<reference evidence="12 13" key="1">
    <citation type="submission" date="2018-08" db="EMBL/GenBank/DDBJ databases">
        <title>A genome reference for cultivated species of the human gut microbiota.</title>
        <authorList>
            <person name="Zou Y."/>
            <person name="Xue W."/>
            <person name="Luo G."/>
        </authorList>
    </citation>
    <scope>NUCLEOTIDE SEQUENCE [LARGE SCALE GENOMIC DNA]</scope>
    <source>
        <strain evidence="12 13">AF24-12</strain>
    </source>
</reference>
<dbReference type="Proteomes" id="UP000283872">
    <property type="component" value="Unassembled WGS sequence"/>
</dbReference>
<evidence type="ECO:0000256" key="7">
    <source>
        <dbReference type="ARBA" id="ARBA00022989"/>
    </source>
</evidence>
<evidence type="ECO:0000256" key="1">
    <source>
        <dbReference type="ARBA" id="ARBA00004167"/>
    </source>
</evidence>
<comment type="caution">
    <text evidence="12">The sequence shown here is derived from an EMBL/GenBank/DDBJ whole genome shotgun (WGS) entry which is preliminary data.</text>
</comment>
<keyword evidence="2" id="KW-0808">Transferase</keyword>
<evidence type="ECO:0000256" key="3">
    <source>
        <dbReference type="ARBA" id="ARBA00022692"/>
    </source>
</evidence>
<name>A0A3E5DY37_9BACT</name>
<gene>
    <name evidence="12" type="ORF">DWY11_13130</name>
</gene>
<dbReference type="InterPro" id="IPR000719">
    <property type="entry name" value="Prot_kinase_dom"/>
</dbReference>
<keyword evidence="5" id="KW-0418">Kinase</keyword>
<evidence type="ECO:0000256" key="2">
    <source>
        <dbReference type="ARBA" id="ARBA00022679"/>
    </source>
</evidence>
<sequence>MKQLCNNAVLCKGKYRIEKVLGQGGFGITYKAIMKETVSGSLGNMEVDVPVAIKEFFMKDTCEREEGTGKITVPSQESRALVELYRKKFVKEAKNLAQMNHPHIVKVVDVFEENDTVYYVMQYLSGGSLSDYVKLHGALDEAIAIKYIQQIGSALEYMHQRHICHYDVKPSNILLDDKGGAMLIDFGISKGYTEEGHQTSSTPVGISAGYAPLEQYQQSLQDFSPATDVYGLAATLFYLLTGKNPPEASIVLNEGIGDKPIGISDTVWHAIEQGMNPRKKDRVLTVSEFLKLMNSTMPTIASEVLTNQEKTQVLPQKLSSNLVDTHEQTIVVPKKEENVEYVDEDDNLSNSRRIFLAILAVLVIGCVYAFMKCQGNNEAIEKTVPNIETTVQESVQKQGAEQDVNDKQLSYNTSQESQEKVYDVVEEMPSFPGGQSALMQYLGNNIQYPIEAQENGVQGRVIISFVVENDGGISHVKVAISADPALDREAMRVVESMPKWIPGKQNGECVRVRYSVPVVFRLE</sequence>
<dbReference type="PANTHER" id="PTHR43289:SF34">
    <property type="entry name" value="SERINE_THREONINE-PROTEIN KINASE YBDM-RELATED"/>
    <property type="match status" value="1"/>
</dbReference>
<dbReference type="Pfam" id="PF03544">
    <property type="entry name" value="TonB_C"/>
    <property type="match status" value="1"/>
</dbReference>
<keyword evidence="8" id="KW-0472">Membrane</keyword>
<dbReference type="GO" id="GO:0055085">
    <property type="term" value="P:transmembrane transport"/>
    <property type="evidence" value="ECO:0007669"/>
    <property type="project" value="InterPro"/>
</dbReference>
<evidence type="ECO:0000256" key="5">
    <source>
        <dbReference type="ARBA" id="ARBA00022777"/>
    </source>
</evidence>
<keyword evidence="4 9" id="KW-0547">Nucleotide-binding</keyword>
<feature type="domain" description="TonB C-terminal" evidence="11">
    <location>
        <begin position="433"/>
        <end position="523"/>
    </location>
</feature>
<feature type="domain" description="Protein kinase" evidence="10">
    <location>
        <begin position="15"/>
        <end position="300"/>
    </location>
</feature>
<dbReference type="NCBIfam" id="TIGR01352">
    <property type="entry name" value="tonB_Cterm"/>
    <property type="match status" value="1"/>
</dbReference>
<proteinExistence type="predicted"/>
<dbReference type="PROSITE" id="PS00107">
    <property type="entry name" value="PROTEIN_KINASE_ATP"/>
    <property type="match status" value="1"/>
</dbReference>
<dbReference type="InterPro" id="IPR006260">
    <property type="entry name" value="TonB/TolA_C"/>
</dbReference>
<dbReference type="InterPro" id="IPR011009">
    <property type="entry name" value="Kinase-like_dom_sf"/>
</dbReference>
<keyword evidence="6 9" id="KW-0067">ATP-binding</keyword>
<dbReference type="Gene3D" id="1.10.510.10">
    <property type="entry name" value="Transferase(Phosphotransferase) domain 1"/>
    <property type="match status" value="1"/>
</dbReference>
<protein>
    <submittedName>
        <fullName evidence="12">TonB family protein</fullName>
    </submittedName>
</protein>
<keyword evidence="3" id="KW-0812">Transmembrane</keyword>
<accession>A0A3E5DY37</accession>
<dbReference type="PANTHER" id="PTHR43289">
    <property type="entry name" value="MITOGEN-ACTIVATED PROTEIN KINASE KINASE KINASE 20-RELATED"/>
    <property type="match status" value="1"/>
</dbReference>
<organism evidence="12 13">
    <name type="scientific">Segatella copri</name>
    <dbReference type="NCBI Taxonomy" id="165179"/>
    <lineage>
        <taxon>Bacteria</taxon>
        <taxon>Pseudomonadati</taxon>
        <taxon>Bacteroidota</taxon>
        <taxon>Bacteroidia</taxon>
        <taxon>Bacteroidales</taxon>
        <taxon>Prevotellaceae</taxon>
        <taxon>Segatella</taxon>
    </lineage>
</organism>
<evidence type="ECO:0000313" key="13">
    <source>
        <dbReference type="Proteomes" id="UP000283872"/>
    </source>
</evidence>
<dbReference type="PROSITE" id="PS00108">
    <property type="entry name" value="PROTEIN_KINASE_ST"/>
    <property type="match status" value="1"/>
</dbReference>